<gene>
    <name evidence="2" type="ORF">PR048_025962</name>
</gene>
<feature type="compositionally biased region" description="Basic and acidic residues" evidence="1">
    <location>
        <begin position="1808"/>
        <end position="1819"/>
    </location>
</feature>
<feature type="region of interest" description="Disordered" evidence="1">
    <location>
        <begin position="1803"/>
        <end position="1844"/>
    </location>
</feature>
<sequence length="1882" mass="210273">MRSMEMIILHKAEEHTTYTQLAYGAIPPLYAGLLCGAVMRRAGVHTSTQRALSRSRRRGGRDRARFCGIGCSRTDDAHQRGVFCVPSSLKRGSDKDDTAAHFKCAIAAKREAQNWRRGESHRPWLHECSDRSAAEKRSRSKLLMKTVHFERETTAIETRSKAVRSKISTFENPAYRLVNTFRWNCIRGMVSETNDVERTPPHTPINLSQLAPHWPSEAHTSSFITQNVVAIAVISPRTSWIAENVLEGTYLKYKYHLRGPLRRELLRAESLASRVTVGRFRSGEGRLQRSETVRRRACVQKISAELKAPRALSEGLGLSSQVSANVNSLKGANRFQIPGRVAPGFSHVGIEPDDAAGRRAFSGISHFPRFFHSSAAPYSPHFTLIGSQDLDVKRRSKISPDQRAKTSVLERCCGRLRRRVFKNARVQQPLMPRANLSRTRHQTGKHWPALCWNGIRQSAPADLLASGQTQPIGNLSQNAVVNQAQRARFQRLAQSITDWASPHQSNCHGLEECLLRSRHLGVYSKFLGGIYRQISMSISAFSFLPIWSKMYLNSYSKRTIGSRPPYLGNPRILPTNPPQLDSPPCWCSGRQRDEYKHTLEFSPYGYDLIVDVDAWLRKMVTRSIVICYSHKLAVGNIARFKGTYCFKYKNNCYKMREFGKRPGGIFAFYVEERWSDNGYTATYTKCGITSTSKALNWSAVVFAAVACDEVLQGKLVLGQCCTYLVHTAGTSNQGGAGESECTAITHERATMHSLNTCKFGVNNTVHSQTRTAKIWASNFAHKNDAKASTTDSFLRTVPIINLLHLQHCPRSWTLGLKGLNSAEQNEVIRVLHVYYKSRLLKGVSHERSSKCQAGERRVTIKLNKKHFAVTQCCRYVKNYFPSTITNQTGCMPLNVPIIIHAGRDSDITNQTGCMPPNVPIIIHAGRDSDITNQTGCMPPNVPIIIHAGRDSDITNQTGCMPLNVPIIIHAGRDSDITNQTGCMPLNVPIIIHAGRDSDITNQTGCMPLNVPIIIHAGRDSDIFQNGHRLYVSKGLGLHPWTRSHCTPSGFSVVTLWLQGRQHESVPLENPSLVGKPAASASRPGRGSFATPPRAATCFDYIILIKRGHDRVVVRLLTLHLGADLPLVRRRSGMREALGWNPEQGMGNVSVKAWKDENGNRCSTTECFEIGNIWSARPANARLHHRGSKLDPRSDLRSTQKTVAPFEFRIGLEIEMKSLSNRQFRRFEISIRDQQPSWLGRPYIAQYARLSMRDATRNGCDRISYAIVILALWLVAVALSDSCDARASPLKEAPWDICVTERGNEETTPKAVKGTGEDMLRDGIDSCDNVGLEFFKCVCGLLLSLGGHFQLLTLYVVVALVCITSFPHSVTHMYHGASFKGLILYKSVAPSYCHVLEVARPVSAVLRRRANVCLCMCVLVVRLHCSPSRIGMLRYHESIGAGIERGIEKMAPILSFRYRCHTKSIDTGPIAHKTLHLQNSGELWVAIRTALVEPRVFRKFIRGPGVPMSGKAWFGRFVAPKFDNASGMVKSVSPSFCHDTRLPTLQDHHIVQEITKRVRILSTPCLITETTSAAQKFTRVWLFDLVSVLAMVLAPQRPNHPFPDFGTHLENDQFPVPCNVLKNVHDNVNILEMNLSKNSLSLLAYNLMSALSDIRLAKLLVTMEGKAWVTMLPSSSALSAQTAVRRNTLITRSTAVNARKRDCERPHCAWETTTSAGCRHPLANFNDMQARLYSHMYTYADINCTLVVCCRSGKRQLDTVLQEVSNALVPERIREFFRSLLIEIWTDLIIEVLRADDREAKYGAASECKGGDNGDPRENPTQRASSGTIPACEKSGASPWESNPVRVIGRNQGVGHIRRIFAVELVTTRWFRAPVHHFAVNAR</sequence>
<evidence type="ECO:0000313" key="2">
    <source>
        <dbReference type="EMBL" id="KAJ8872358.1"/>
    </source>
</evidence>
<dbReference type="EMBL" id="JARBHB010000011">
    <property type="protein sequence ID" value="KAJ8872358.1"/>
    <property type="molecule type" value="Genomic_DNA"/>
</dbReference>
<organism evidence="2 3">
    <name type="scientific">Dryococelus australis</name>
    <dbReference type="NCBI Taxonomy" id="614101"/>
    <lineage>
        <taxon>Eukaryota</taxon>
        <taxon>Metazoa</taxon>
        <taxon>Ecdysozoa</taxon>
        <taxon>Arthropoda</taxon>
        <taxon>Hexapoda</taxon>
        <taxon>Insecta</taxon>
        <taxon>Pterygota</taxon>
        <taxon>Neoptera</taxon>
        <taxon>Polyneoptera</taxon>
        <taxon>Phasmatodea</taxon>
        <taxon>Verophasmatodea</taxon>
        <taxon>Anareolatae</taxon>
        <taxon>Phasmatidae</taxon>
        <taxon>Eurycanthinae</taxon>
        <taxon>Dryococelus</taxon>
    </lineage>
</organism>
<reference evidence="2 3" key="1">
    <citation type="submission" date="2023-02" db="EMBL/GenBank/DDBJ databases">
        <title>LHISI_Scaffold_Assembly.</title>
        <authorList>
            <person name="Stuart O.P."/>
            <person name="Cleave R."/>
            <person name="Magrath M.J.L."/>
            <person name="Mikheyev A.S."/>
        </authorList>
    </citation>
    <scope>NUCLEOTIDE SEQUENCE [LARGE SCALE GENOMIC DNA]</scope>
    <source>
        <strain evidence="2">Daus_M_001</strain>
        <tissue evidence="2">Leg muscle</tissue>
    </source>
</reference>
<proteinExistence type="predicted"/>
<accession>A0ABQ9GK04</accession>
<evidence type="ECO:0000313" key="3">
    <source>
        <dbReference type="Proteomes" id="UP001159363"/>
    </source>
</evidence>
<comment type="caution">
    <text evidence="2">The sequence shown here is derived from an EMBL/GenBank/DDBJ whole genome shotgun (WGS) entry which is preliminary data.</text>
</comment>
<dbReference type="Proteomes" id="UP001159363">
    <property type="component" value="Chromosome 10"/>
</dbReference>
<protein>
    <submittedName>
        <fullName evidence="2">Uncharacterized protein</fullName>
    </submittedName>
</protein>
<feature type="region of interest" description="Disordered" evidence="1">
    <location>
        <begin position="1067"/>
        <end position="1088"/>
    </location>
</feature>
<name>A0ABQ9GK04_9NEOP</name>
<keyword evidence="3" id="KW-1185">Reference proteome</keyword>
<evidence type="ECO:0000256" key="1">
    <source>
        <dbReference type="SAM" id="MobiDB-lite"/>
    </source>
</evidence>